<dbReference type="EMBL" id="DYVF01000021">
    <property type="protein sequence ID" value="HJG30304.1"/>
    <property type="molecule type" value="Genomic_DNA"/>
</dbReference>
<dbReference type="AlphaFoldDB" id="A0A921IP64"/>
<name>A0A921IP64_9ACTN</name>
<gene>
    <name evidence="1" type="ORF">K8U80_02790</name>
</gene>
<evidence type="ECO:0000313" key="1">
    <source>
        <dbReference type="EMBL" id="HJG30304.1"/>
    </source>
</evidence>
<reference evidence="1" key="2">
    <citation type="submission" date="2021-09" db="EMBL/GenBank/DDBJ databases">
        <authorList>
            <person name="Gilroy R."/>
        </authorList>
    </citation>
    <scope>NUCLEOTIDE SEQUENCE</scope>
    <source>
        <strain evidence="1">ChiGjej2B2-7701</strain>
    </source>
</reference>
<sequence>MKEQKIYDRVRSLGHEPIEGTAIIVTRTPESILQGVVEFAMQTDRFELMVCAEDAVLLFKLNNLTNDIRTSASYRCISREDILSAETELADAGMTRRIRIITDEGDMLLNAQHESTSGLRTSGLWGSWHAANLPRACDEICRMGSGAKEAM</sequence>
<organism evidence="1 2">
    <name type="scientific">Collinsella ihumii</name>
    <dbReference type="NCBI Taxonomy" id="1720204"/>
    <lineage>
        <taxon>Bacteria</taxon>
        <taxon>Bacillati</taxon>
        <taxon>Actinomycetota</taxon>
        <taxon>Coriobacteriia</taxon>
        <taxon>Coriobacteriales</taxon>
        <taxon>Coriobacteriaceae</taxon>
        <taxon>Collinsella</taxon>
    </lineage>
</organism>
<reference evidence="1" key="1">
    <citation type="journal article" date="2021" name="PeerJ">
        <title>Extensive microbial diversity within the chicken gut microbiome revealed by metagenomics and culture.</title>
        <authorList>
            <person name="Gilroy R."/>
            <person name="Ravi A."/>
            <person name="Getino M."/>
            <person name="Pursley I."/>
            <person name="Horton D.L."/>
            <person name="Alikhan N.F."/>
            <person name="Baker D."/>
            <person name="Gharbi K."/>
            <person name="Hall N."/>
            <person name="Watson M."/>
            <person name="Adriaenssens E.M."/>
            <person name="Foster-Nyarko E."/>
            <person name="Jarju S."/>
            <person name="Secka A."/>
            <person name="Antonio M."/>
            <person name="Oren A."/>
            <person name="Chaudhuri R.R."/>
            <person name="La Ragione R."/>
            <person name="Hildebrand F."/>
            <person name="Pallen M.J."/>
        </authorList>
    </citation>
    <scope>NUCLEOTIDE SEQUENCE</scope>
    <source>
        <strain evidence="1">ChiGjej2B2-7701</strain>
    </source>
</reference>
<comment type="caution">
    <text evidence="1">The sequence shown here is derived from an EMBL/GenBank/DDBJ whole genome shotgun (WGS) entry which is preliminary data.</text>
</comment>
<dbReference type="Proteomes" id="UP000746751">
    <property type="component" value="Unassembled WGS sequence"/>
</dbReference>
<evidence type="ECO:0000313" key="2">
    <source>
        <dbReference type="Proteomes" id="UP000746751"/>
    </source>
</evidence>
<accession>A0A921IP64</accession>
<proteinExistence type="predicted"/>
<protein>
    <submittedName>
        <fullName evidence="1">Uncharacterized protein</fullName>
    </submittedName>
</protein>